<protein>
    <recommendedName>
        <fullName evidence="3">DUF1657 domain-containing protein</fullName>
    </recommendedName>
</protein>
<organism evidence="1 2">
    <name type="scientific">Pseudomonas auratipiscis</name>
    <dbReference type="NCBI Taxonomy" id="3115853"/>
    <lineage>
        <taxon>Bacteria</taxon>
        <taxon>Pseudomonadati</taxon>
        <taxon>Pseudomonadota</taxon>
        <taxon>Gammaproteobacteria</taxon>
        <taxon>Pseudomonadales</taxon>
        <taxon>Pseudomonadaceae</taxon>
        <taxon>Pseudomonas</taxon>
    </lineage>
</organism>
<dbReference type="EMBL" id="JAZDQP010000017">
    <property type="protein sequence ID" value="MEE1869047.1"/>
    <property type="molecule type" value="Genomic_DNA"/>
</dbReference>
<keyword evidence="2" id="KW-1185">Reference proteome</keyword>
<gene>
    <name evidence="1" type="ORF">V0R53_21920</name>
</gene>
<dbReference type="AlphaFoldDB" id="A0AB35WX69"/>
<comment type="caution">
    <text evidence="1">The sequence shown here is derived from an EMBL/GenBank/DDBJ whole genome shotgun (WGS) entry which is preliminary data.</text>
</comment>
<sequence length="74" mass="7795">MVTDKLTLSLLSRLADAQLALATNMRGVTPTTQGYPEQALQQIAQALEAVETALVEIGNSNAAKEERSGTGSLH</sequence>
<evidence type="ECO:0000313" key="1">
    <source>
        <dbReference type="EMBL" id="MEE1869047.1"/>
    </source>
</evidence>
<reference evidence="1 2" key="1">
    <citation type="submission" date="2024-01" db="EMBL/GenBank/DDBJ databases">
        <title>Unpublished Manusciprt.</title>
        <authorList>
            <person name="Duman M."/>
            <person name="Valdes E.G."/>
            <person name="Ajmi N."/>
            <person name="Altun S."/>
            <person name="Saticioglu I.B."/>
        </authorList>
    </citation>
    <scope>NUCLEOTIDE SEQUENCE [LARGE SCALE GENOMIC DNA]</scope>
    <source>
        <strain evidence="1 2">120P</strain>
    </source>
</reference>
<evidence type="ECO:0000313" key="2">
    <source>
        <dbReference type="Proteomes" id="UP001307839"/>
    </source>
</evidence>
<dbReference type="Proteomes" id="UP001307839">
    <property type="component" value="Unassembled WGS sequence"/>
</dbReference>
<accession>A0AB35WX69</accession>
<evidence type="ECO:0008006" key="3">
    <source>
        <dbReference type="Google" id="ProtNLM"/>
    </source>
</evidence>
<name>A0AB35WX69_9PSED</name>
<dbReference type="RefSeq" id="WP_330080547.1">
    <property type="nucleotide sequence ID" value="NZ_JAZDCU010000015.1"/>
</dbReference>
<proteinExistence type="predicted"/>